<dbReference type="RefSeq" id="WP_089816730.1">
    <property type="nucleotide sequence ID" value="NZ_FOZK01000002.1"/>
</dbReference>
<dbReference type="EMBL" id="FOZK01000002">
    <property type="protein sequence ID" value="SFS00594.1"/>
    <property type="molecule type" value="Genomic_DNA"/>
</dbReference>
<proteinExistence type="predicted"/>
<name>A0A1I6LB02_9EURY</name>
<dbReference type="Proteomes" id="UP000199062">
    <property type="component" value="Unassembled WGS sequence"/>
</dbReference>
<keyword evidence="3" id="KW-1185">Reference proteome</keyword>
<evidence type="ECO:0000313" key="3">
    <source>
        <dbReference type="Proteomes" id="UP000199062"/>
    </source>
</evidence>
<dbReference type="Pfam" id="PF03551">
    <property type="entry name" value="PadR"/>
    <property type="match status" value="1"/>
</dbReference>
<protein>
    <submittedName>
        <fullName evidence="2">Transcriptional regulator PadR-like family protein</fullName>
    </submittedName>
</protein>
<dbReference type="OrthoDB" id="167028at2157"/>
<sequence length="135" mass="14773">MNDETGEKARIGIQPTKCPDDLRAILDVTGFQRDLLLTVACAGNSYPCGQAVHTALETVWGKEVNESRVYQNLSELKGNDLITSYPIDGRTKGYRVTDRGRSLVCAYCSWAMACLSEATDGESDADPCSEFETEP</sequence>
<organism evidence="2 3">
    <name type="scientific">Halomicrobium zhouii</name>
    <dbReference type="NCBI Taxonomy" id="767519"/>
    <lineage>
        <taxon>Archaea</taxon>
        <taxon>Methanobacteriati</taxon>
        <taxon>Methanobacteriota</taxon>
        <taxon>Stenosarchaea group</taxon>
        <taxon>Halobacteria</taxon>
        <taxon>Halobacteriales</taxon>
        <taxon>Haloarculaceae</taxon>
        <taxon>Halomicrobium</taxon>
    </lineage>
</organism>
<dbReference type="InterPro" id="IPR005149">
    <property type="entry name" value="Tscrpt_reg_PadR_N"/>
</dbReference>
<dbReference type="STRING" id="767519.SAMN05216559_2381"/>
<evidence type="ECO:0000259" key="1">
    <source>
        <dbReference type="Pfam" id="PF03551"/>
    </source>
</evidence>
<feature type="domain" description="Transcription regulator PadR N-terminal" evidence="1">
    <location>
        <begin position="49"/>
        <end position="102"/>
    </location>
</feature>
<reference evidence="2 3" key="1">
    <citation type="submission" date="2016-10" db="EMBL/GenBank/DDBJ databases">
        <authorList>
            <person name="de Groot N.N."/>
        </authorList>
    </citation>
    <scope>NUCLEOTIDE SEQUENCE [LARGE SCALE GENOMIC DNA]</scope>
    <source>
        <strain evidence="2 3">CGMCC 1.10457</strain>
    </source>
</reference>
<dbReference type="SUPFAM" id="SSF46785">
    <property type="entry name" value="Winged helix' DNA-binding domain"/>
    <property type="match status" value="1"/>
</dbReference>
<dbReference type="AlphaFoldDB" id="A0A1I6LB02"/>
<gene>
    <name evidence="2" type="ORF">SAMN05216559_2381</name>
</gene>
<dbReference type="InterPro" id="IPR036390">
    <property type="entry name" value="WH_DNA-bd_sf"/>
</dbReference>
<accession>A0A1I6LB02</accession>
<evidence type="ECO:0000313" key="2">
    <source>
        <dbReference type="EMBL" id="SFS00594.1"/>
    </source>
</evidence>